<feature type="region of interest" description="Disordered" evidence="1">
    <location>
        <begin position="1"/>
        <end position="21"/>
    </location>
</feature>
<gene>
    <name evidence="2" type="ORF">TorRG33x02_034900</name>
</gene>
<protein>
    <submittedName>
        <fullName evidence="2">Uncharacterized protein</fullName>
    </submittedName>
</protein>
<accession>A0A2P5FSW2</accession>
<dbReference type="Proteomes" id="UP000237000">
    <property type="component" value="Unassembled WGS sequence"/>
</dbReference>
<organism evidence="2 3">
    <name type="scientific">Trema orientale</name>
    <name type="common">Charcoal tree</name>
    <name type="synonym">Celtis orientalis</name>
    <dbReference type="NCBI Taxonomy" id="63057"/>
    <lineage>
        <taxon>Eukaryota</taxon>
        <taxon>Viridiplantae</taxon>
        <taxon>Streptophyta</taxon>
        <taxon>Embryophyta</taxon>
        <taxon>Tracheophyta</taxon>
        <taxon>Spermatophyta</taxon>
        <taxon>Magnoliopsida</taxon>
        <taxon>eudicotyledons</taxon>
        <taxon>Gunneridae</taxon>
        <taxon>Pentapetalae</taxon>
        <taxon>rosids</taxon>
        <taxon>fabids</taxon>
        <taxon>Rosales</taxon>
        <taxon>Cannabaceae</taxon>
        <taxon>Trema</taxon>
    </lineage>
</organism>
<evidence type="ECO:0000313" key="3">
    <source>
        <dbReference type="Proteomes" id="UP000237000"/>
    </source>
</evidence>
<reference evidence="3" key="1">
    <citation type="submission" date="2016-06" db="EMBL/GenBank/DDBJ databases">
        <title>Parallel loss of symbiosis genes in relatives of nitrogen-fixing non-legume Parasponia.</title>
        <authorList>
            <person name="Van Velzen R."/>
            <person name="Holmer R."/>
            <person name="Bu F."/>
            <person name="Rutten L."/>
            <person name="Van Zeijl A."/>
            <person name="Liu W."/>
            <person name="Santuari L."/>
            <person name="Cao Q."/>
            <person name="Sharma T."/>
            <person name="Shen D."/>
            <person name="Roswanjaya Y."/>
            <person name="Wardhani T."/>
            <person name="Kalhor M.S."/>
            <person name="Jansen J."/>
            <person name="Van den Hoogen J."/>
            <person name="Gungor B."/>
            <person name="Hartog M."/>
            <person name="Hontelez J."/>
            <person name="Verver J."/>
            <person name="Yang W.-C."/>
            <person name="Schijlen E."/>
            <person name="Repin R."/>
            <person name="Schilthuizen M."/>
            <person name="Schranz E."/>
            <person name="Heidstra R."/>
            <person name="Miyata K."/>
            <person name="Fedorova E."/>
            <person name="Kohlen W."/>
            <person name="Bisseling T."/>
            <person name="Smit S."/>
            <person name="Geurts R."/>
        </authorList>
    </citation>
    <scope>NUCLEOTIDE SEQUENCE [LARGE SCALE GENOMIC DNA]</scope>
    <source>
        <strain evidence="3">cv. RG33-2</strain>
    </source>
</reference>
<proteinExistence type="predicted"/>
<evidence type="ECO:0000256" key="1">
    <source>
        <dbReference type="SAM" id="MobiDB-lite"/>
    </source>
</evidence>
<dbReference type="InParanoid" id="A0A2P5FSW2"/>
<keyword evidence="3" id="KW-1185">Reference proteome</keyword>
<evidence type="ECO:0000313" key="2">
    <source>
        <dbReference type="EMBL" id="POO00859.1"/>
    </source>
</evidence>
<name>A0A2P5FSW2_TREOI</name>
<dbReference type="AlphaFoldDB" id="A0A2P5FSW2"/>
<dbReference type="EMBL" id="JXTC01000011">
    <property type="protein sequence ID" value="POO00859.1"/>
    <property type="molecule type" value="Genomic_DNA"/>
</dbReference>
<comment type="caution">
    <text evidence="2">The sequence shown here is derived from an EMBL/GenBank/DDBJ whole genome shotgun (WGS) entry which is preliminary data.</text>
</comment>
<sequence length="76" mass="8066">MGGPGHNKLKVVDGSEGLGRAPRQAKIELGTKWDDPLRLVGPSPSPYMNRLGQSQATGYCNRPRVSPLGPVQLGSN</sequence>
<feature type="region of interest" description="Disordered" evidence="1">
    <location>
        <begin position="52"/>
        <end position="76"/>
    </location>
</feature>